<keyword evidence="3" id="KW-1185">Reference proteome</keyword>
<dbReference type="HOGENOM" id="CLU_286319_0_0_2"/>
<organism evidence="2 3">
    <name type="scientific">Cenarchaeum symbiosum (strain A)</name>
    <dbReference type="NCBI Taxonomy" id="414004"/>
    <lineage>
        <taxon>Archaea</taxon>
        <taxon>Nitrososphaerota</taxon>
        <taxon>Candidatus Cenarchaeales</taxon>
        <taxon>Candidatus Cenarchaeaceae</taxon>
        <taxon>Candidatus Cenarchaeum</taxon>
    </lineage>
</organism>
<dbReference type="KEGG" id="csy:CENSYa_1221"/>
<dbReference type="Gene3D" id="2.60.40.1260">
    <property type="entry name" value="Lamin Tail domain"/>
    <property type="match status" value="1"/>
</dbReference>
<proteinExistence type="predicted"/>
<protein>
    <recommendedName>
        <fullName evidence="1">LTD domain-containing protein</fullName>
    </recommendedName>
</protein>
<dbReference type="EnsemblBacteria" id="ABK77845">
    <property type="protein sequence ID" value="ABK77845"/>
    <property type="gene ID" value="CENSYa_1221"/>
</dbReference>
<dbReference type="Pfam" id="PF00932">
    <property type="entry name" value="LTD"/>
    <property type="match status" value="1"/>
</dbReference>
<evidence type="ECO:0000259" key="1">
    <source>
        <dbReference type="PROSITE" id="PS51841"/>
    </source>
</evidence>
<sequence length="1079" mass="117856">MKALYAVLALGLVAAMGGAHAQSGPVHVVINEVDTNPPGNDALQVVEWVELYNPSAFPADISGWTISQGKVGGTLTIPHGTVLGPYDHDVFHHKKNWFADSGAQVILRDASDLLVDRTHRLYDRDNDRSSWQRTYDGLDTGSSGDWSFAKASVGNSNGERPEVKQEGTIRVTLDTGKSQYVFGEKVRVHGAVSESVFVEKPTFGVATVNLVVLGPGYRGAFSLYPDFNLEFEEVISLQKAVGLRTGEYLATVEYAGARADASFSVVEPEDAEEIEAEGALSISFDEEFYIPGQTATITARTSEITQYAGLKFQVEDPEGVNVLRGTLYPDAAGRFATTMFMDTVGPTFGRHVITAAYGGEAASSYFELTEEAIEDRPISLYLDGGVYAPGDTVEITGRLNNRYVFSLDVEIQQVGTTSLDTDSSRLAKESGAVRLEGDSTFKYEYEIGNNPDRLGEYRVRISKNVGSAEAFFQVVEDPVASFTDAAAPLTVYTDEVTYEQGSRISIYGKVNRMIPLSSYQTDLVEISMSGSEGKLGYDRRVSSIERENVEYTLTAVPDIAGNYRIEDTLYSAIYPPGEYSIRASHAGGEHTANARFAVTDPLDFEGQYKFEINSEVLGLGEEVIVRGIYPGAVKGSGIDIILYRPDGDTDRFGTLVDDSKFSWSWRTPIAEKEHRITNDRIPQSSNYGVYRVAFSADSWSENIFFKVSPNPEADTLGVAPLEVSTDKPVYLAGEEMVISGVAQKNELGAASFERAESIVKQAVWPYKVVYSLFLELDGGGNFGTVLDLPATIFDGTYRVDTSYGGHSVRIPFEVVNELQYGDGLPLELILSSDRSEYRPGETVNITGRPNKLVYLSQVDITVVSESQDRVTCGIQICGTTGTTEPVVPTASGTFSYSYRIPPGAEALGGYEILADTDFGTYHLAFNVTEAPPVQEPVGFEHRETEKFRSTDNMTRISAVPVISGGIELMPRTIQGTLITPDRGEESAVNLRVSAAGICVIGDGCAVSGPTRDRGTVYAIVEVDGRDYQVRYSGADVQFEKFTVLPAEPGDFIHVEDWDVEIEKEDQVSLFYHRITRVSP</sequence>
<accession>A0RWX8</accession>
<gene>
    <name evidence="2" type="ordered locus">CENSYa_1221</name>
</gene>
<dbReference type="PATRIC" id="fig|414004.10.peg.1114"/>
<evidence type="ECO:0000313" key="3">
    <source>
        <dbReference type="Proteomes" id="UP000000758"/>
    </source>
</evidence>
<name>A0RWX8_CENSY</name>
<feature type="domain" description="LTD" evidence="1">
    <location>
        <begin position="15"/>
        <end position="123"/>
    </location>
</feature>
<dbReference type="EMBL" id="DP000238">
    <property type="protein sequence ID" value="ABK77845.1"/>
    <property type="molecule type" value="Genomic_DNA"/>
</dbReference>
<dbReference type="InterPro" id="IPR001322">
    <property type="entry name" value="Lamin_tail_dom"/>
</dbReference>
<dbReference type="SUPFAM" id="SSF74853">
    <property type="entry name" value="Lamin A/C globular tail domain"/>
    <property type="match status" value="1"/>
</dbReference>
<dbReference type="Proteomes" id="UP000000758">
    <property type="component" value="Chromosome"/>
</dbReference>
<dbReference type="STRING" id="414004.CENSYa_1221"/>
<dbReference type="InterPro" id="IPR036415">
    <property type="entry name" value="Lamin_tail_dom_sf"/>
</dbReference>
<dbReference type="PROSITE" id="PS51841">
    <property type="entry name" value="LTD"/>
    <property type="match status" value="1"/>
</dbReference>
<reference evidence="2 3" key="1">
    <citation type="journal article" date="2006" name="Proc. Natl. Acad. Sci. U.S.A.">
        <title>Genomic analysis of the uncultivated marine crenarchaeote Cenarchaeum symbiosum.</title>
        <authorList>
            <person name="Hallam S.J."/>
            <person name="Konstantinidis K.T."/>
            <person name="Putnam N."/>
            <person name="Schleper C."/>
            <person name="Watanabe Y."/>
            <person name="Sugahara J."/>
            <person name="Preston C."/>
            <person name="de la Torre J."/>
            <person name="Richardson P.M."/>
            <person name="DeLong E.F."/>
        </authorList>
    </citation>
    <scope>NUCLEOTIDE SEQUENCE [LARGE SCALE GENOMIC DNA]</scope>
    <source>
        <strain evidence="3">A</strain>
    </source>
</reference>
<dbReference type="AlphaFoldDB" id="A0RWX8"/>
<evidence type="ECO:0000313" key="2">
    <source>
        <dbReference type="EMBL" id="ABK77845.1"/>
    </source>
</evidence>